<keyword evidence="1" id="KW-0472">Membrane</keyword>
<sequence>MLCPLLLCLIHCRVLRANSCNFGSYNFASPREPSRTGHSNRFPPPLARVFLFPLALSLSLASHIAALSVGSRKKCVY</sequence>
<keyword evidence="2" id="KW-0732">Signal</keyword>
<proteinExistence type="predicted"/>
<dbReference type="AlphaFoldDB" id="A0A6B0U0I8"/>
<keyword evidence="1" id="KW-1133">Transmembrane helix</keyword>
<keyword evidence="1" id="KW-0812">Transmembrane</keyword>
<accession>A0A6B0U0I8</accession>
<reference evidence="3" key="1">
    <citation type="submission" date="2019-12" db="EMBL/GenBank/DDBJ databases">
        <title>An insight into the sialome of adult female Ixodes ricinus ticks feeding for 6 days.</title>
        <authorList>
            <person name="Perner J."/>
            <person name="Ribeiro J.M.C."/>
        </authorList>
    </citation>
    <scope>NUCLEOTIDE SEQUENCE</scope>
    <source>
        <strain evidence="3">Semi-engorged</strain>
        <tissue evidence="3">Salivary glands</tissue>
    </source>
</reference>
<name>A0A6B0U0I8_IXORI</name>
<organism evidence="3">
    <name type="scientific">Ixodes ricinus</name>
    <name type="common">Common tick</name>
    <name type="synonym">Acarus ricinus</name>
    <dbReference type="NCBI Taxonomy" id="34613"/>
    <lineage>
        <taxon>Eukaryota</taxon>
        <taxon>Metazoa</taxon>
        <taxon>Ecdysozoa</taxon>
        <taxon>Arthropoda</taxon>
        <taxon>Chelicerata</taxon>
        <taxon>Arachnida</taxon>
        <taxon>Acari</taxon>
        <taxon>Parasitiformes</taxon>
        <taxon>Ixodida</taxon>
        <taxon>Ixodoidea</taxon>
        <taxon>Ixodidae</taxon>
        <taxon>Ixodinae</taxon>
        <taxon>Ixodes</taxon>
    </lineage>
</organism>
<evidence type="ECO:0000256" key="1">
    <source>
        <dbReference type="SAM" id="Phobius"/>
    </source>
</evidence>
<protein>
    <recommendedName>
        <fullName evidence="4">Secreted protein</fullName>
    </recommendedName>
</protein>
<feature type="signal peptide" evidence="2">
    <location>
        <begin position="1"/>
        <end position="17"/>
    </location>
</feature>
<dbReference type="EMBL" id="GIFC01001708">
    <property type="protein sequence ID" value="MXU83791.1"/>
    <property type="molecule type" value="Transcribed_RNA"/>
</dbReference>
<evidence type="ECO:0000256" key="2">
    <source>
        <dbReference type="SAM" id="SignalP"/>
    </source>
</evidence>
<feature type="transmembrane region" description="Helical" evidence="1">
    <location>
        <begin position="49"/>
        <end position="69"/>
    </location>
</feature>
<evidence type="ECO:0008006" key="4">
    <source>
        <dbReference type="Google" id="ProtNLM"/>
    </source>
</evidence>
<evidence type="ECO:0000313" key="3">
    <source>
        <dbReference type="EMBL" id="MXU83791.1"/>
    </source>
</evidence>
<feature type="chain" id="PRO_5025382181" description="Secreted protein" evidence="2">
    <location>
        <begin position="18"/>
        <end position="77"/>
    </location>
</feature>